<dbReference type="EMBL" id="ATLV01013414">
    <property type="status" value="NOT_ANNOTATED_CDS"/>
    <property type="molecule type" value="Genomic_DNA"/>
</dbReference>
<feature type="compositionally biased region" description="Acidic residues" evidence="1">
    <location>
        <begin position="74"/>
        <end position="86"/>
    </location>
</feature>
<gene>
    <name evidence="2" type="ORF">ZHAS_00005244</name>
</gene>
<reference evidence="2 4" key="1">
    <citation type="journal article" date="2014" name="BMC Genomics">
        <title>Genome sequence of Anopheles sinensis provides insight into genetics basis of mosquito competence for malaria parasites.</title>
        <authorList>
            <person name="Zhou D."/>
            <person name="Zhang D."/>
            <person name="Ding G."/>
            <person name="Shi L."/>
            <person name="Hou Q."/>
            <person name="Ye Y."/>
            <person name="Xu Y."/>
            <person name="Zhou H."/>
            <person name="Xiong C."/>
            <person name="Li S."/>
            <person name="Yu J."/>
            <person name="Hong S."/>
            <person name="Yu X."/>
            <person name="Zou P."/>
            <person name="Chen C."/>
            <person name="Chang X."/>
            <person name="Wang W."/>
            <person name="Lv Y."/>
            <person name="Sun Y."/>
            <person name="Ma L."/>
            <person name="Shen B."/>
            <person name="Zhu C."/>
        </authorList>
    </citation>
    <scope>NUCLEOTIDE SEQUENCE [LARGE SCALE GENOMIC DNA]</scope>
</reference>
<reference evidence="3" key="2">
    <citation type="submission" date="2020-05" db="UniProtKB">
        <authorList>
            <consortium name="EnsemblMetazoa"/>
        </authorList>
    </citation>
    <scope>IDENTIFICATION</scope>
</reference>
<protein>
    <submittedName>
        <fullName evidence="2 3">Pre-mRNA-processing atp-dependent rna helicase prp5</fullName>
    </submittedName>
</protein>
<organism evidence="2">
    <name type="scientific">Anopheles sinensis</name>
    <name type="common">Mosquito</name>
    <dbReference type="NCBI Taxonomy" id="74873"/>
    <lineage>
        <taxon>Eukaryota</taxon>
        <taxon>Metazoa</taxon>
        <taxon>Ecdysozoa</taxon>
        <taxon>Arthropoda</taxon>
        <taxon>Hexapoda</taxon>
        <taxon>Insecta</taxon>
        <taxon>Pterygota</taxon>
        <taxon>Neoptera</taxon>
        <taxon>Endopterygota</taxon>
        <taxon>Diptera</taxon>
        <taxon>Nematocera</taxon>
        <taxon>Culicoidea</taxon>
        <taxon>Culicidae</taxon>
        <taxon>Anophelinae</taxon>
        <taxon>Anopheles</taxon>
    </lineage>
</organism>
<evidence type="ECO:0000313" key="2">
    <source>
        <dbReference type="EMBL" id="KFB37921.1"/>
    </source>
</evidence>
<dbReference type="EMBL" id="KE524855">
    <property type="protein sequence ID" value="KFB37921.1"/>
    <property type="molecule type" value="Genomic_DNA"/>
</dbReference>
<evidence type="ECO:0000256" key="1">
    <source>
        <dbReference type="SAM" id="MobiDB-lite"/>
    </source>
</evidence>
<sequence>MRFRKCGTKGLCERLWAGEATKTGPPSTFRVTLAHNHYCPSSDTAGFEAGASANVDRAERELNNFAPKRTLGEEKEEEEVEEEKGEEGEGKKKRPCYPKTTRARFPPTFADGVRLLFYFISPTLRFFPYFN</sequence>
<dbReference type="AlphaFoldDB" id="A0A084VIX7"/>
<dbReference type="VEuPathDB" id="VectorBase:ASIC005244"/>
<dbReference type="GO" id="GO:0004386">
    <property type="term" value="F:helicase activity"/>
    <property type="evidence" value="ECO:0007669"/>
    <property type="project" value="UniProtKB-KW"/>
</dbReference>
<keyword evidence="2" id="KW-0347">Helicase</keyword>
<evidence type="ECO:0000313" key="4">
    <source>
        <dbReference type="Proteomes" id="UP000030765"/>
    </source>
</evidence>
<keyword evidence="2" id="KW-0378">Hydrolase</keyword>
<name>A0A084VIX7_ANOSI</name>
<feature type="region of interest" description="Disordered" evidence="1">
    <location>
        <begin position="63"/>
        <end position="99"/>
    </location>
</feature>
<proteinExistence type="predicted"/>
<accession>A0A084VIX7</accession>
<dbReference type="Proteomes" id="UP000030765">
    <property type="component" value="Unassembled WGS sequence"/>
</dbReference>
<keyword evidence="2" id="KW-0547">Nucleotide-binding</keyword>
<keyword evidence="4" id="KW-1185">Reference proteome</keyword>
<dbReference type="EnsemblMetazoa" id="ASIC005244-RA">
    <property type="protein sequence ID" value="ASIC005244-PA"/>
    <property type="gene ID" value="ASIC005244"/>
</dbReference>
<evidence type="ECO:0000313" key="3">
    <source>
        <dbReference type="EnsemblMetazoa" id="ASIC005244-PA"/>
    </source>
</evidence>
<keyword evidence="2" id="KW-0067">ATP-binding</keyword>